<sequence>MPSTIKSLPTDSSTITTTTVLPLPILRHRHHRVRPPPPPPDSSSISDLIHGHNDTVLIPQTNFRKPQMENNNNNEKIKNTFAGGIFGRTSQPAGQSLASVFLLIFVLIGIVMILMLFYFLAKVCNGPDEERKGKIKTKNGKIIIQHPDKKNEKIEIIPTKVPYPKRIYELQAEEGYYSCPPSIHQSLQDIFGDGEDDFFAGSNTSNQSVGQRSRSMDDESETKKRQTSQSTPPSTQFVRKMTGAGLPPNFKAKGRLQQLQGS</sequence>
<reference evidence="2" key="1">
    <citation type="submission" date="2022-11" db="UniProtKB">
        <authorList>
            <consortium name="WormBaseParasite"/>
        </authorList>
    </citation>
    <scope>IDENTIFICATION</scope>
</reference>
<proteinExistence type="predicted"/>
<accession>A0AC35GNT2</accession>
<dbReference type="Proteomes" id="UP000887580">
    <property type="component" value="Unplaced"/>
</dbReference>
<evidence type="ECO:0000313" key="1">
    <source>
        <dbReference type="Proteomes" id="UP000887580"/>
    </source>
</evidence>
<dbReference type="WBParaSite" id="PS1159_v2.g7143.t1">
    <property type="protein sequence ID" value="PS1159_v2.g7143.t1"/>
    <property type="gene ID" value="PS1159_v2.g7143"/>
</dbReference>
<protein>
    <submittedName>
        <fullName evidence="2">Uncharacterized protein</fullName>
    </submittedName>
</protein>
<evidence type="ECO:0000313" key="2">
    <source>
        <dbReference type="WBParaSite" id="PS1159_v2.g7143.t1"/>
    </source>
</evidence>
<name>A0AC35GNT2_9BILA</name>
<organism evidence="1 2">
    <name type="scientific">Panagrolaimus sp. PS1159</name>
    <dbReference type="NCBI Taxonomy" id="55785"/>
    <lineage>
        <taxon>Eukaryota</taxon>
        <taxon>Metazoa</taxon>
        <taxon>Ecdysozoa</taxon>
        <taxon>Nematoda</taxon>
        <taxon>Chromadorea</taxon>
        <taxon>Rhabditida</taxon>
        <taxon>Tylenchina</taxon>
        <taxon>Panagrolaimomorpha</taxon>
        <taxon>Panagrolaimoidea</taxon>
        <taxon>Panagrolaimidae</taxon>
        <taxon>Panagrolaimus</taxon>
    </lineage>
</organism>